<sequence>MSKLPPLGILLISGGHERAHYALVLATGAAAVGREVVIFATNAGCRLFDAARPLESDPREKLLAERGVAGIATLLDAAQELGIGCIACEAGLRAEGMAPESLLPGVELAGVVTFLGAVGAGQIVTL</sequence>
<accession>A0A317FIJ0</accession>
<dbReference type="AlphaFoldDB" id="A0A317FIJ0"/>
<dbReference type="SUPFAM" id="SSF75169">
    <property type="entry name" value="DsrEFH-like"/>
    <property type="match status" value="1"/>
</dbReference>
<evidence type="ECO:0000313" key="2">
    <source>
        <dbReference type="Proteomes" id="UP000245765"/>
    </source>
</evidence>
<evidence type="ECO:0000313" key="1">
    <source>
        <dbReference type="EMBL" id="PWS38871.1"/>
    </source>
</evidence>
<name>A0A317FIJ0_9PROT</name>
<comment type="caution">
    <text evidence="1">The sequence shown here is derived from an EMBL/GenBank/DDBJ whole genome shotgun (WGS) entry which is preliminary data.</text>
</comment>
<dbReference type="OrthoDB" id="269440at2"/>
<protein>
    <submittedName>
        <fullName evidence="1">Uncharacterized protein</fullName>
    </submittedName>
</protein>
<dbReference type="EMBL" id="QGNA01000001">
    <property type="protein sequence ID" value="PWS38871.1"/>
    <property type="molecule type" value="Genomic_DNA"/>
</dbReference>
<dbReference type="Gene3D" id="3.40.1260.10">
    <property type="entry name" value="DsrEFH-like"/>
    <property type="match status" value="2"/>
</dbReference>
<dbReference type="PANTHER" id="PTHR34655:SF2">
    <property type="entry name" value="PEROXIREDOXIN FAMILY PROTEIN"/>
    <property type="match status" value="1"/>
</dbReference>
<dbReference type="InterPro" id="IPR027396">
    <property type="entry name" value="DsrEFH-like"/>
</dbReference>
<reference evidence="2" key="1">
    <citation type="submission" date="2018-05" db="EMBL/GenBank/DDBJ databases">
        <authorList>
            <person name="Du Z."/>
            <person name="Wang X."/>
        </authorList>
    </citation>
    <scope>NUCLEOTIDE SEQUENCE [LARGE SCALE GENOMIC DNA]</scope>
    <source>
        <strain evidence="2">CQN31</strain>
    </source>
</reference>
<dbReference type="Proteomes" id="UP000245765">
    <property type="component" value="Unassembled WGS sequence"/>
</dbReference>
<keyword evidence="2" id="KW-1185">Reference proteome</keyword>
<gene>
    <name evidence="1" type="ORF">DFH01_06385</name>
</gene>
<dbReference type="InterPro" id="IPR032836">
    <property type="entry name" value="DsrE2-like"/>
</dbReference>
<proteinExistence type="predicted"/>
<dbReference type="Pfam" id="PF13686">
    <property type="entry name" value="DrsE_2"/>
    <property type="match status" value="1"/>
</dbReference>
<dbReference type="RefSeq" id="WP_109869492.1">
    <property type="nucleotide sequence ID" value="NZ_QGNA01000001.1"/>
</dbReference>
<dbReference type="PANTHER" id="PTHR34655">
    <property type="entry name" value="CONSERVED WITHIN P. AEROPHILUM"/>
    <property type="match status" value="1"/>
</dbReference>
<organism evidence="1 2">
    <name type="scientific">Falsiroseomonas bella</name>
    <dbReference type="NCBI Taxonomy" id="2184016"/>
    <lineage>
        <taxon>Bacteria</taxon>
        <taxon>Pseudomonadati</taxon>
        <taxon>Pseudomonadota</taxon>
        <taxon>Alphaproteobacteria</taxon>
        <taxon>Acetobacterales</taxon>
        <taxon>Roseomonadaceae</taxon>
        <taxon>Falsiroseomonas</taxon>
    </lineage>
</organism>